<keyword evidence="2" id="KW-1185">Reference proteome</keyword>
<accession>A0ABT0WFV9</accession>
<reference evidence="1 2" key="1">
    <citation type="submission" date="2022-06" db="EMBL/GenBank/DDBJ databases">
        <authorList>
            <person name="Jeon C.O."/>
        </authorList>
    </citation>
    <scope>NUCLEOTIDE SEQUENCE [LARGE SCALE GENOMIC DNA]</scope>
    <source>
        <strain evidence="1 2">KCTC 13943</strain>
    </source>
</reference>
<gene>
    <name evidence="1" type="ORF">NDK43_26170</name>
</gene>
<dbReference type="Gene3D" id="2.40.30.10">
    <property type="entry name" value="Translation factors"/>
    <property type="match status" value="1"/>
</dbReference>
<dbReference type="SUPFAM" id="SSF50447">
    <property type="entry name" value="Translation proteins"/>
    <property type="match status" value="1"/>
</dbReference>
<sequence length="82" mass="9090">MFLIEGKKPVLIAEINKGSLKQGEAVVAGGRRGKSNITVQMIERNRKFVERADEGESISLLIPVTTQDEISFLRDVTYIVNA</sequence>
<protein>
    <submittedName>
        <fullName evidence="1">Uncharacterized protein</fullName>
    </submittedName>
</protein>
<dbReference type="InterPro" id="IPR009000">
    <property type="entry name" value="Transl_B-barrel_sf"/>
</dbReference>
<evidence type="ECO:0000313" key="2">
    <source>
        <dbReference type="Proteomes" id="UP001523262"/>
    </source>
</evidence>
<comment type="caution">
    <text evidence="1">The sequence shown here is derived from an EMBL/GenBank/DDBJ whole genome shotgun (WGS) entry which is preliminary data.</text>
</comment>
<evidence type="ECO:0000313" key="1">
    <source>
        <dbReference type="EMBL" id="MCM2535200.1"/>
    </source>
</evidence>
<name>A0ABT0WFV9_9BACI</name>
<organism evidence="1 2">
    <name type="scientific">Neobacillus pocheonensis</name>
    <dbReference type="NCBI Taxonomy" id="363869"/>
    <lineage>
        <taxon>Bacteria</taxon>
        <taxon>Bacillati</taxon>
        <taxon>Bacillota</taxon>
        <taxon>Bacilli</taxon>
        <taxon>Bacillales</taxon>
        <taxon>Bacillaceae</taxon>
        <taxon>Neobacillus</taxon>
    </lineage>
</organism>
<proteinExistence type="predicted"/>
<dbReference type="EMBL" id="JAMQCR010000002">
    <property type="protein sequence ID" value="MCM2535200.1"/>
    <property type="molecule type" value="Genomic_DNA"/>
</dbReference>
<dbReference type="Proteomes" id="UP001523262">
    <property type="component" value="Unassembled WGS sequence"/>
</dbReference>